<keyword evidence="5 10" id="KW-0472">Membrane</keyword>
<evidence type="ECO:0000313" key="13">
    <source>
        <dbReference type="Proteomes" id="UP000001646"/>
    </source>
</evidence>
<dbReference type="PROSITE" id="PS50156">
    <property type="entry name" value="SSD"/>
    <property type="match status" value="1"/>
</dbReference>
<evidence type="ECO:0000313" key="12">
    <source>
        <dbReference type="Ensembl" id="ENSACAP00000028204.1"/>
    </source>
</evidence>
<dbReference type="FunFam" id="1.20.1640.10:FF:000013">
    <property type="entry name" value="PaTched Related family"/>
    <property type="match status" value="1"/>
</dbReference>
<comment type="function">
    <text evidence="7">May play a role in sperm development or sperm function. However, does not appear to have an essential role in spermatogenesis or male fertility.</text>
</comment>
<keyword evidence="3 10" id="KW-0812">Transmembrane</keyword>
<dbReference type="SUPFAM" id="SSF82866">
    <property type="entry name" value="Multidrug efflux transporter AcrB transmembrane domain"/>
    <property type="match status" value="2"/>
</dbReference>
<keyword evidence="6" id="KW-0325">Glycoprotein</keyword>
<feature type="transmembrane region" description="Helical" evidence="10">
    <location>
        <begin position="372"/>
        <end position="395"/>
    </location>
</feature>
<dbReference type="InterPro" id="IPR000731">
    <property type="entry name" value="SSD"/>
</dbReference>
<organism evidence="12 13">
    <name type="scientific">Anolis carolinensis</name>
    <name type="common">Green anole</name>
    <name type="synonym">American chameleon</name>
    <dbReference type="NCBI Taxonomy" id="28377"/>
    <lineage>
        <taxon>Eukaryota</taxon>
        <taxon>Metazoa</taxon>
        <taxon>Chordata</taxon>
        <taxon>Craniata</taxon>
        <taxon>Vertebrata</taxon>
        <taxon>Euteleostomi</taxon>
        <taxon>Lepidosauria</taxon>
        <taxon>Squamata</taxon>
        <taxon>Bifurcata</taxon>
        <taxon>Unidentata</taxon>
        <taxon>Episquamata</taxon>
        <taxon>Toxicofera</taxon>
        <taxon>Iguania</taxon>
        <taxon>Dactyloidae</taxon>
        <taxon>Anolis</taxon>
    </lineage>
</organism>
<dbReference type="Gene3D" id="1.20.1640.10">
    <property type="entry name" value="Multidrug efflux transporter AcrB transmembrane domain"/>
    <property type="match status" value="2"/>
</dbReference>
<dbReference type="Proteomes" id="UP000001646">
    <property type="component" value="Chromosome 6"/>
</dbReference>
<feature type="transmembrane region" description="Helical" evidence="10">
    <location>
        <begin position="340"/>
        <end position="366"/>
    </location>
</feature>
<evidence type="ECO:0000256" key="6">
    <source>
        <dbReference type="ARBA" id="ARBA00023180"/>
    </source>
</evidence>
<keyword evidence="2" id="KW-1003">Cell membrane</keyword>
<evidence type="ECO:0000259" key="11">
    <source>
        <dbReference type="PROSITE" id="PS50156"/>
    </source>
</evidence>
<comment type="similarity">
    <text evidence="1">Belongs to the patched family.</text>
</comment>
<evidence type="ECO:0000256" key="1">
    <source>
        <dbReference type="ARBA" id="ARBA00005585"/>
    </source>
</evidence>
<name>A0A803SZ14_ANOCA</name>
<feature type="transmembrane region" description="Helical" evidence="10">
    <location>
        <begin position="444"/>
        <end position="462"/>
    </location>
</feature>
<feature type="transmembrane region" description="Helical" evidence="10">
    <location>
        <begin position="24"/>
        <end position="47"/>
    </location>
</feature>
<evidence type="ECO:0000256" key="10">
    <source>
        <dbReference type="SAM" id="Phobius"/>
    </source>
</evidence>
<dbReference type="InParanoid" id="A0A803SZ14"/>
<dbReference type="PANTHER" id="PTHR10796:SF60">
    <property type="entry name" value="PATCHED DOMAIN-CONTAINING PROTEIN 3"/>
    <property type="match status" value="1"/>
</dbReference>
<dbReference type="InterPro" id="IPR003392">
    <property type="entry name" value="PTHD_SSD"/>
</dbReference>
<reference evidence="12" key="2">
    <citation type="submission" date="2025-08" db="UniProtKB">
        <authorList>
            <consortium name="Ensembl"/>
        </authorList>
    </citation>
    <scope>IDENTIFICATION</scope>
</reference>
<dbReference type="GO" id="GO:0016020">
    <property type="term" value="C:membrane"/>
    <property type="evidence" value="ECO:0000318"/>
    <property type="project" value="GO_Central"/>
</dbReference>
<reference evidence="12 13" key="1">
    <citation type="submission" date="2009-12" db="EMBL/GenBank/DDBJ databases">
        <title>The Genome Sequence of Anolis carolinensis (Green Anole Lizard).</title>
        <authorList>
            <consortium name="The Genome Sequencing Platform"/>
            <person name="Di Palma F."/>
            <person name="Alfoldi J."/>
            <person name="Heiman D."/>
            <person name="Young S."/>
            <person name="Grabherr M."/>
            <person name="Johnson J."/>
            <person name="Lander E.S."/>
            <person name="Lindblad-Toh K."/>
        </authorList>
    </citation>
    <scope>NUCLEOTIDE SEQUENCE [LARGE SCALE GENOMIC DNA]</scope>
    <source>
        <strain evidence="12 13">JBL SC #1</strain>
    </source>
</reference>
<evidence type="ECO:0000256" key="8">
    <source>
        <dbReference type="ARBA" id="ARBA00060429"/>
    </source>
</evidence>
<feature type="transmembrane region" description="Helical" evidence="10">
    <location>
        <begin position="59"/>
        <end position="82"/>
    </location>
</feature>
<dbReference type="Ensembl" id="ENSACAT00000056756.1">
    <property type="protein sequence ID" value="ENSACAP00000028204.1"/>
    <property type="gene ID" value="ENSACAG00000043629.1"/>
</dbReference>
<reference evidence="12" key="3">
    <citation type="submission" date="2025-09" db="UniProtKB">
        <authorList>
            <consortium name="Ensembl"/>
        </authorList>
    </citation>
    <scope>IDENTIFICATION</scope>
</reference>
<comment type="subcellular location">
    <subcellularLocation>
        <location evidence="8">Cell projection</location>
        <location evidence="8">Cilium</location>
        <location evidence="8">Flagellum membrane</location>
        <topology evidence="8">Multi-pass membrane protein</topology>
    </subcellularLocation>
</comment>
<accession>A0A803SZ14</accession>
<feature type="transmembrane region" description="Helical" evidence="10">
    <location>
        <begin position="474"/>
        <end position="497"/>
    </location>
</feature>
<dbReference type="GO" id="GO:0097225">
    <property type="term" value="C:sperm midpiece"/>
    <property type="evidence" value="ECO:0007669"/>
    <property type="project" value="UniProtKB-ARBA"/>
</dbReference>
<sequence length="516" mass="58641">MFILVSCWQRTQVKQSIRDRMADAYAEAAVSVTITTLTDVLAFYIGIATAFPSVQSFCIYTGTAFLFCFTYNLTFLGAVLALNGKREESNRHWLTFIKVSAEPQDSQSCFYRMCCTGGFFDETTGTELEHPMDIFFRKYYGPFVMNNWAKAFVVILYLLYIGSSTYGCIQVKEGMDLRHVAVDNSYIIPYYDFEDQYFSQYGPRVMVIVTENVTYWDKSVRQDIDDCMKAFEKSPFIEESLSDSWLRIYVIIAAGMTLDINNRNDFIGNLPTLFSLSPDYKWDVKFNATEISASRFFIQTINVRTTVDEKNLLIELRKTAGECKIPLMVYHPAFILFDQFLVIIINTIQNVVIATGAMLVVSLLLIPNPFCSFWVTFAIVSVIVGVSGYMFYWGINLDSISMINLVICIGFSVDYSAHISYAFVSSEKIQMNEKAADALDRLGYPIVQSACSTLVGVFVLSLANTHVFRICFKIIFLVIVFGLAHGLLFIPVFLTFFKKLCLVFHLKVDLGFLLTL</sequence>
<proteinExistence type="inferred from homology"/>
<protein>
    <recommendedName>
        <fullName evidence="9">Patched domain-containing protein 3</fullName>
    </recommendedName>
</protein>
<keyword evidence="13" id="KW-1185">Reference proteome</keyword>
<evidence type="ECO:0000256" key="5">
    <source>
        <dbReference type="ARBA" id="ARBA00023136"/>
    </source>
</evidence>
<dbReference type="InterPro" id="IPR051697">
    <property type="entry name" value="Patched_domain-protein"/>
</dbReference>
<dbReference type="GeneTree" id="ENSGT00940000158727"/>
<evidence type="ECO:0000256" key="9">
    <source>
        <dbReference type="ARBA" id="ARBA00074262"/>
    </source>
</evidence>
<evidence type="ECO:0000256" key="7">
    <source>
        <dbReference type="ARBA" id="ARBA00057027"/>
    </source>
</evidence>
<evidence type="ECO:0000256" key="2">
    <source>
        <dbReference type="ARBA" id="ARBA00022475"/>
    </source>
</evidence>
<dbReference type="PANTHER" id="PTHR10796">
    <property type="entry name" value="PATCHED-RELATED"/>
    <property type="match status" value="1"/>
</dbReference>
<feature type="domain" description="SSD" evidence="11">
    <location>
        <begin position="1"/>
        <end position="82"/>
    </location>
</feature>
<evidence type="ECO:0000256" key="3">
    <source>
        <dbReference type="ARBA" id="ARBA00022692"/>
    </source>
</evidence>
<dbReference type="Pfam" id="PF02460">
    <property type="entry name" value="Patched"/>
    <property type="match status" value="1"/>
</dbReference>
<dbReference type="AlphaFoldDB" id="A0A803SZ14"/>
<evidence type="ECO:0000256" key="4">
    <source>
        <dbReference type="ARBA" id="ARBA00022989"/>
    </source>
</evidence>
<keyword evidence="4 10" id="KW-1133">Transmembrane helix</keyword>